<keyword evidence="1" id="KW-0472">Membrane</keyword>
<keyword evidence="1" id="KW-1133">Transmembrane helix</keyword>
<dbReference type="AlphaFoldDB" id="A0A7S8IUS9"/>
<dbReference type="KEGG" id="qso:IRL76_14270"/>
<dbReference type="Proteomes" id="UP000594459">
    <property type="component" value="Chromosome"/>
</dbReference>
<organism evidence="2 3">
    <name type="scientific">Qipengyuania soli</name>
    <dbReference type="NCBI Taxonomy" id="2782568"/>
    <lineage>
        <taxon>Bacteria</taxon>
        <taxon>Pseudomonadati</taxon>
        <taxon>Pseudomonadota</taxon>
        <taxon>Alphaproteobacteria</taxon>
        <taxon>Sphingomonadales</taxon>
        <taxon>Erythrobacteraceae</taxon>
        <taxon>Qipengyuania</taxon>
    </lineage>
</organism>
<evidence type="ECO:0000256" key="1">
    <source>
        <dbReference type="SAM" id="Phobius"/>
    </source>
</evidence>
<reference evidence="2 3" key="1">
    <citation type="submission" date="2020-11" db="EMBL/GenBank/DDBJ databases">
        <title>The genome sequence of Erythrobacter sp. 6D36.</title>
        <authorList>
            <person name="Liu Y."/>
        </authorList>
    </citation>
    <scope>NUCLEOTIDE SEQUENCE [LARGE SCALE GENOMIC DNA]</scope>
    <source>
        <strain evidence="2 3">6D36</strain>
    </source>
</reference>
<keyword evidence="3" id="KW-1185">Reference proteome</keyword>
<name>A0A7S8IUS9_9SPHN</name>
<feature type="transmembrane region" description="Helical" evidence="1">
    <location>
        <begin position="6"/>
        <end position="26"/>
    </location>
</feature>
<evidence type="ECO:0008006" key="4">
    <source>
        <dbReference type="Google" id="ProtNLM"/>
    </source>
</evidence>
<sequence length="191" mass="21520">MEGQTTTILVVALVVLAGLIAGWLLMQRRRTDHLRNQFGEEYDRVVETHGNARKAEADLEAREKRVAEFNIRPLTPAEHDRFAGQWHDAKALFVNDPTAAVDKSDDLITEVMKTRGYPVTDFEHRHADLTVEHGDVAKHYLAGHELSERAEAGEASTEDLRLAMTHFENLFDRLVDDVAAEHLDAKVVEDA</sequence>
<evidence type="ECO:0000313" key="3">
    <source>
        <dbReference type="Proteomes" id="UP000594459"/>
    </source>
</evidence>
<protein>
    <recommendedName>
        <fullName evidence="4">Secreted protein</fullName>
    </recommendedName>
</protein>
<evidence type="ECO:0000313" key="2">
    <source>
        <dbReference type="EMBL" id="QPC98972.1"/>
    </source>
</evidence>
<dbReference type="RefSeq" id="WP_200981976.1">
    <property type="nucleotide sequence ID" value="NZ_CP064654.1"/>
</dbReference>
<keyword evidence="1" id="KW-0812">Transmembrane</keyword>
<gene>
    <name evidence="2" type="ORF">IRL76_14270</name>
</gene>
<accession>A0A7S8IUS9</accession>
<proteinExistence type="predicted"/>
<dbReference type="EMBL" id="CP064654">
    <property type="protein sequence ID" value="QPC98972.1"/>
    <property type="molecule type" value="Genomic_DNA"/>
</dbReference>